<keyword evidence="3" id="KW-1185">Reference proteome</keyword>
<comment type="caution">
    <text evidence="2">The sequence shown here is derived from an EMBL/GenBank/DDBJ whole genome shotgun (WGS) entry which is preliminary data.</text>
</comment>
<gene>
    <name evidence="2" type="ORF">OUZ56_005531</name>
</gene>
<evidence type="ECO:0000313" key="2">
    <source>
        <dbReference type="EMBL" id="KAK4003779.1"/>
    </source>
</evidence>
<organism evidence="2 3">
    <name type="scientific">Daphnia magna</name>
    <dbReference type="NCBI Taxonomy" id="35525"/>
    <lineage>
        <taxon>Eukaryota</taxon>
        <taxon>Metazoa</taxon>
        <taxon>Ecdysozoa</taxon>
        <taxon>Arthropoda</taxon>
        <taxon>Crustacea</taxon>
        <taxon>Branchiopoda</taxon>
        <taxon>Diplostraca</taxon>
        <taxon>Cladocera</taxon>
        <taxon>Anomopoda</taxon>
        <taxon>Daphniidae</taxon>
        <taxon>Daphnia</taxon>
    </lineage>
</organism>
<accession>A0ABQ9YT16</accession>
<keyword evidence="1" id="KW-1133">Transmembrane helix</keyword>
<sequence length="99" mass="11307">MDRTTRSWPIEAPDAIVLFSSFLLSPFFFDFFSRFVLFSLPASTACVIFLLGIFCCRPLLSPSLFPFSLYSFPLSNCTDDSKLNTVHYEFIDDESDANH</sequence>
<name>A0ABQ9YT16_9CRUS</name>
<keyword evidence="1" id="KW-0472">Membrane</keyword>
<proteinExistence type="predicted"/>
<evidence type="ECO:0000313" key="3">
    <source>
        <dbReference type="Proteomes" id="UP001234178"/>
    </source>
</evidence>
<feature type="transmembrane region" description="Helical" evidence="1">
    <location>
        <begin position="35"/>
        <end position="56"/>
    </location>
</feature>
<protein>
    <recommendedName>
        <fullName evidence="4">Transmembrane protein</fullName>
    </recommendedName>
</protein>
<dbReference type="Proteomes" id="UP001234178">
    <property type="component" value="Unassembled WGS sequence"/>
</dbReference>
<dbReference type="EMBL" id="JAOYFB010000001">
    <property type="protein sequence ID" value="KAK4003779.1"/>
    <property type="molecule type" value="Genomic_DNA"/>
</dbReference>
<reference evidence="2 3" key="1">
    <citation type="journal article" date="2023" name="Nucleic Acids Res.">
        <title>The hologenome of Daphnia magna reveals possible DNA methylation and microbiome-mediated evolution of the host genome.</title>
        <authorList>
            <person name="Chaturvedi A."/>
            <person name="Li X."/>
            <person name="Dhandapani V."/>
            <person name="Marshall H."/>
            <person name="Kissane S."/>
            <person name="Cuenca-Cambronero M."/>
            <person name="Asole G."/>
            <person name="Calvet F."/>
            <person name="Ruiz-Romero M."/>
            <person name="Marangio P."/>
            <person name="Guigo R."/>
            <person name="Rago D."/>
            <person name="Mirbahai L."/>
            <person name="Eastwood N."/>
            <person name="Colbourne J.K."/>
            <person name="Zhou J."/>
            <person name="Mallon E."/>
            <person name="Orsini L."/>
        </authorList>
    </citation>
    <scope>NUCLEOTIDE SEQUENCE [LARGE SCALE GENOMIC DNA]</scope>
    <source>
        <strain evidence="2">LRV0_1</strain>
    </source>
</reference>
<evidence type="ECO:0008006" key="4">
    <source>
        <dbReference type="Google" id="ProtNLM"/>
    </source>
</evidence>
<keyword evidence="1" id="KW-0812">Transmembrane</keyword>
<feature type="transmembrane region" description="Helical" evidence="1">
    <location>
        <begin position="12"/>
        <end position="29"/>
    </location>
</feature>
<evidence type="ECO:0000256" key="1">
    <source>
        <dbReference type="SAM" id="Phobius"/>
    </source>
</evidence>